<keyword evidence="2" id="KW-1185">Reference proteome</keyword>
<gene>
    <name evidence="1" type="ORF">FHK87_13725</name>
</gene>
<dbReference type="OrthoDB" id="659408at2"/>
<dbReference type="InterPro" id="IPR029058">
    <property type="entry name" value="AB_hydrolase_fold"/>
</dbReference>
<dbReference type="SUPFAM" id="SSF53474">
    <property type="entry name" value="alpha/beta-Hydrolases"/>
    <property type="match status" value="1"/>
</dbReference>
<organism evidence="1 2">
    <name type="scientific">Aquimarina algicola</name>
    <dbReference type="NCBI Taxonomy" id="2589995"/>
    <lineage>
        <taxon>Bacteria</taxon>
        <taxon>Pseudomonadati</taxon>
        <taxon>Bacteroidota</taxon>
        <taxon>Flavobacteriia</taxon>
        <taxon>Flavobacteriales</taxon>
        <taxon>Flavobacteriaceae</taxon>
        <taxon>Aquimarina</taxon>
    </lineage>
</organism>
<dbReference type="Gene3D" id="3.40.50.1820">
    <property type="entry name" value="alpha/beta hydrolase"/>
    <property type="match status" value="1"/>
</dbReference>
<proteinExistence type="predicted"/>
<name>A0A504JIJ1_9FLAO</name>
<sequence>MKIYGISGLGADKRVFDALTLDVELIPIDWITPNKNEAIEAYSKRLSSIIDTKNDFSIIGVSFGGLIATEISKILKPKITILISSAHTKNELRPIFLLFGKTKLIKLIPTFLFDPPRWIAKYLFDAQNSALLNKILDDTDLTFVKWAIHELTNWKNVTQLENVIKIHGTHDKLIPPRGNTKTELIDKGGHFMIVDNAIEISEIINRKVESITALNKKI</sequence>
<dbReference type="Proteomes" id="UP000315540">
    <property type="component" value="Unassembled WGS sequence"/>
</dbReference>
<comment type="caution">
    <text evidence="1">The sequence shown here is derived from an EMBL/GenBank/DDBJ whole genome shotgun (WGS) entry which is preliminary data.</text>
</comment>
<dbReference type="GO" id="GO:0016787">
    <property type="term" value="F:hydrolase activity"/>
    <property type="evidence" value="ECO:0007669"/>
    <property type="project" value="UniProtKB-KW"/>
</dbReference>
<reference evidence="1 2" key="1">
    <citation type="submission" date="2019-06" db="EMBL/GenBank/DDBJ databases">
        <authorList>
            <person name="Meng X."/>
        </authorList>
    </citation>
    <scope>NUCLEOTIDE SEQUENCE [LARGE SCALE GENOMIC DNA]</scope>
    <source>
        <strain evidence="1 2">M625</strain>
    </source>
</reference>
<evidence type="ECO:0000313" key="2">
    <source>
        <dbReference type="Proteomes" id="UP000315540"/>
    </source>
</evidence>
<dbReference type="EMBL" id="VFWZ01000003">
    <property type="protein sequence ID" value="TPN86320.1"/>
    <property type="molecule type" value="Genomic_DNA"/>
</dbReference>
<keyword evidence="1" id="KW-0378">Hydrolase</keyword>
<accession>A0A504JIJ1</accession>
<evidence type="ECO:0000313" key="1">
    <source>
        <dbReference type="EMBL" id="TPN86320.1"/>
    </source>
</evidence>
<dbReference type="RefSeq" id="WP_140593898.1">
    <property type="nucleotide sequence ID" value="NZ_VFWZ01000003.1"/>
</dbReference>
<protein>
    <submittedName>
        <fullName evidence="1">Alpha/beta hydrolase</fullName>
    </submittedName>
</protein>
<dbReference type="AlphaFoldDB" id="A0A504JIJ1"/>